<dbReference type="InterPro" id="IPR036155">
    <property type="entry name" value="Crypto/Photolyase_N_sf"/>
</dbReference>
<comment type="cofactor">
    <cofactor evidence="8">
        <name>FAD</name>
        <dbReference type="ChEBI" id="CHEBI:57692"/>
    </cofactor>
    <text evidence="8">Binds 1 FAD per subunit.</text>
</comment>
<dbReference type="InterPro" id="IPR005101">
    <property type="entry name" value="Cryptochr/Photolyase_FAD-bd"/>
</dbReference>
<evidence type="ECO:0000256" key="3">
    <source>
        <dbReference type="ARBA" id="ARBA00014046"/>
    </source>
</evidence>
<dbReference type="PANTHER" id="PTHR11455:SF9">
    <property type="entry name" value="CRYPTOCHROME CIRCADIAN CLOCK 5 ISOFORM X1"/>
    <property type="match status" value="1"/>
</dbReference>
<dbReference type="PROSITE" id="PS51645">
    <property type="entry name" value="PHR_CRY_ALPHA_BETA"/>
    <property type="match status" value="1"/>
</dbReference>
<dbReference type="KEGG" id="paqt:E8L99_16460"/>
<evidence type="ECO:0000256" key="10">
    <source>
        <dbReference type="RuleBase" id="RU004182"/>
    </source>
</evidence>
<proteinExistence type="inferred from homology"/>
<protein>
    <recommendedName>
        <fullName evidence="3">Deoxyribodipyrimidine photo-lyase</fullName>
        <ecNumber evidence="2">4.1.99.3</ecNumber>
    </recommendedName>
</protein>
<dbReference type="OrthoDB" id="9772484at2"/>
<dbReference type="GO" id="GO:0009416">
    <property type="term" value="P:response to light stimulus"/>
    <property type="evidence" value="ECO:0007669"/>
    <property type="project" value="TreeGrafter"/>
</dbReference>
<comment type="cofactor">
    <cofactor evidence="1">
        <name>(6R)-5,10-methylene-5,6,7,8-tetrahydrofolate</name>
        <dbReference type="ChEBI" id="CHEBI:15636"/>
    </cofactor>
</comment>
<keyword evidence="4 8" id="KW-0285">Flavoprotein</keyword>
<evidence type="ECO:0000256" key="1">
    <source>
        <dbReference type="ARBA" id="ARBA00001932"/>
    </source>
</evidence>
<dbReference type="Pfam" id="PF03441">
    <property type="entry name" value="FAD_binding_7"/>
    <property type="match status" value="1"/>
</dbReference>
<feature type="site" description="Electron transfer via tryptophanyl radical" evidence="9">
    <location>
        <position position="363"/>
    </location>
</feature>
<reference evidence="12 13" key="1">
    <citation type="submission" date="2019-04" db="EMBL/GenBank/DDBJ databases">
        <title>Phreatobacter aquaticus sp. nov.</title>
        <authorList>
            <person name="Choi A."/>
            <person name="Baek K."/>
        </authorList>
    </citation>
    <scope>NUCLEOTIDE SEQUENCE [LARGE SCALE GENOMIC DNA]</scope>
    <source>
        <strain evidence="12 13">NMCR1094</strain>
    </source>
</reference>
<accession>A0A4D7QJH7</accession>
<evidence type="ECO:0000313" key="12">
    <source>
        <dbReference type="EMBL" id="QCK87235.1"/>
    </source>
</evidence>
<dbReference type="InterPro" id="IPR006050">
    <property type="entry name" value="DNA_photolyase_N"/>
</dbReference>
<evidence type="ECO:0000256" key="6">
    <source>
        <dbReference type="ARBA" id="ARBA00022991"/>
    </source>
</evidence>
<dbReference type="Pfam" id="PF00875">
    <property type="entry name" value="DNA_photolyase"/>
    <property type="match status" value="1"/>
</dbReference>
<sequence length="483" mass="53242">MTLPSPTLLWFRNDLRLADNPALCRAAETGAPVIALYVLENAAGGRAPVGDAARWWLSRSLQSLGRDLEARGVQLVLRSGDARTIVPDLAHCLGAGLVAWNRRYDPVGIACDSAIKADLKATGVAVDTFGGSLLREPWEVKTQAGDPMRVFTPFWRAHQRLGEPGASLPVPAVLVGSRTPVPSEELASWGLEPTSPNWAAGFAEVWSPGEAGARARLADFLDAGLARYPDERNRPDLASTSRLSPHLRFGELSPVQIWHASEHAGAASGRAGIDKFLSEVGWREFSYHLLFHWPRLAQDNFQARFDAFPWRTDPAGLAAWQRGLTGYPLVDAGMRELWQTGWMHNRVRMVVASFLIKHLMIDWREGEAWFWETLVDADAANNAASWQWVAGSGADAAPYFRVFNPVKQGETFDPKGDYIRRYVPELARLPDSAIHAPWQADDQVLKGAGVRLGVTYPRPIVDHAVARARALDAFQALRGRDDV</sequence>
<dbReference type="PANTHER" id="PTHR11455">
    <property type="entry name" value="CRYPTOCHROME"/>
    <property type="match status" value="1"/>
</dbReference>
<comment type="catalytic activity">
    <reaction evidence="7">
        <text>cyclobutadipyrimidine (in DNA) = 2 pyrimidine residues (in DNA).</text>
        <dbReference type="EC" id="4.1.99.3"/>
    </reaction>
</comment>
<feature type="binding site" evidence="8">
    <location>
        <begin position="240"/>
        <end position="244"/>
    </location>
    <ligand>
        <name>FAD</name>
        <dbReference type="ChEBI" id="CHEBI:57692"/>
    </ligand>
</feature>
<dbReference type="Gene3D" id="1.10.579.10">
    <property type="entry name" value="DNA Cyclobutane Dipyrimidine Photolyase, subunit A, domain 3"/>
    <property type="match status" value="1"/>
</dbReference>
<feature type="domain" description="Photolyase/cryptochrome alpha/beta" evidence="11">
    <location>
        <begin position="5"/>
        <end position="134"/>
    </location>
</feature>
<evidence type="ECO:0000256" key="5">
    <source>
        <dbReference type="ARBA" id="ARBA00022827"/>
    </source>
</evidence>
<dbReference type="GO" id="GO:0003677">
    <property type="term" value="F:DNA binding"/>
    <property type="evidence" value="ECO:0007669"/>
    <property type="project" value="TreeGrafter"/>
</dbReference>
<dbReference type="PROSITE" id="PS00691">
    <property type="entry name" value="DNA_PHOTOLYASES_1_2"/>
    <property type="match status" value="1"/>
</dbReference>
<dbReference type="InterPro" id="IPR014729">
    <property type="entry name" value="Rossmann-like_a/b/a_fold"/>
</dbReference>
<evidence type="ECO:0000256" key="9">
    <source>
        <dbReference type="PIRSR" id="PIRSR602081-2"/>
    </source>
</evidence>
<evidence type="ECO:0000256" key="7">
    <source>
        <dbReference type="ARBA" id="ARBA00033999"/>
    </source>
</evidence>
<evidence type="ECO:0000256" key="2">
    <source>
        <dbReference type="ARBA" id="ARBA00013149"/>
    </source>
</evidence>
<keyword evidence="12" id="KW-0456">Lyase</keyword>
<dbReference type="FunFam" id="1.10.579.10:FF:000003">
    <property type="entry name" value="Deoxyribodipyrimidine photo-lyase"/>
    <property type="match status" value="1"/>
</dbReference>
<dbReference type="InterPro" id="IPR018394">
    <property type="entry name" value="DNA_photolyase_1_CS_C"/>
</dbReference>
<dbReference type="PROSITE" id="PS00394">
    <property type="entry name" value="DNA_PHOTOLYASES_1_1"/>
    <property type="match status" value="1"/>
</dbReference>
<evidence type="ECO:0000259" key="11">
    <source>
        <dbReference type="PROSITE" id="PS51645"/>
    </source>
</evidence>
<dbReference type="SUPFAM" id="SSF48173">
    <property type="entry name" value="Cryptochrome/photolyase FAD-binding domain"/>
    <property type="match status" value="1"/>
</dbReference>
<dbReference type="Proteomes" id="UP000298588">
    <property type="component" value="Chromosome"/>
</dbReference>
<keyword evidence="13" id="KW-1185">Reference proteome</keyword>
<keyword evidence="5 8" id="KW-0274">FAD</keyword>
<dbReference type="GO" id="GO:0003904">
    <property type="term" value="F:deoxyribodipyrimidine photo-lyase activity"/>
    <property type="evidence" value="ECO:0007669"/>
    <property type="project" value="UniProtKB-EC"/>
</dbReference>
<organism evidence="12 13">
    <name type="scientific">Phreatobacter aquaticus</name>
    <dbReference type="NCBI Taxonomy" id="2570229"/>
    <lineage>
        <taxon>Bacteria</taxon>
        <taxon>Pseudomonadati</taxon>
        <taxon>Pseudomonadota</taxon>
        <taxon>Alphaproteobacteria</taxon>
        <taxon>Hyphomicrobiales</taxon>
        <taxon>Phreatobacteraceae</taxon>
        <taxon>Phreatobacter</taxon>
    </lineage>
</organism>
<dbReference type="EC" id="4.1.99.3" evidence="2"/>
<dbReference type="GO" id="GO:0000719">
    <property type="term" value="P:photoreactive repair"/>
    <property type="evidence" value="ECO:0007669"/>
    <property type="project" value="UniProtKB-ARBA"/>
</dbReference>
<dbReference type="InterPro" id="IPR002081">
    <property type="entry name" value="Cryptochrome/DNA_photolyase_1"/>
</dbReference>
<evidence type="ECO:0000256" key="4">
    <source>
        <dbReference type="ARBA" id="ARBA00022630"/>
    </source>
</evidence>
<feature type="site" description="Electron transfer via tryptophanyl radical" evidence="9">
    <location>
        <position position="386"/>
    </location>
</feature>
<dbReference type="EMBL" id="CP039865">
    <property type="protein sequence ID" value="QCK87235.1"/>
    <property type="molecule type" value="Genomic_DNA"/>
</dbReference>
<dbReference type="Gene3D" id="1.25.40.80">
    <property type="match status" value="1"/>
</dbReference>
<gene>
    <name evidence="12" type="ORF">E8L99_16460</name>
</gene>
<comment type="similarity">
    <text evidence="10">Belongs to the DNA photolyase family.</text>
</comment>
<dbReference type="InterPro" id="IPR036134">
    <property type="entry name" value="Crypto/Photolyase_FAD-like_sf"/>
</dbReference>
<dbReference type="GO" id="GO:0071949">
    <property type="term" value="F:FAD binding"/>
    <property type="evidence" value="ECO:0007669"/>
    <property type="project" value="TreeGrafter"/>
</dbReference>
<dbReference type="Gene3D" id="3.40.50.620">
    <property type="entry name" value="HUPs"/>
    <property type="match status" value="1"/>
</dbReference>
<dbReference type="PRINTS" id="PR00147">
    <property type="entry name" value="DNAPHOTLYASE"/>
</dbReference>
<dbReference type="AlphaFoldDB" id="A0A4D7QJH7"/>
<dbReference type="RefSeq" id="WP_137100564.1">
    <property type="nucleotide sequence ID" value="NZ_CP039865.1"/>
</dbReference>
<name>A0A4D7QJH7_9HYPH</name>
<feature type="binding site" evidence="8">
    <location>
        <position position="276"/>
    </location>
    <ligand>
        <name>FAD</name>
        <dbReference type="ChEBI" id="CHEBI:57692"/>
    </ligand>
</feature>
<keyword evidence="6 10" id="KW-0157">Chromophore</keyword>
<feature type="binding site" evidence="8">
    <location>
        <begin position="376"/>
        <end position="378"/>
    </location>
    <ligand>
        <name>FAD</name>
        <dbReference type="ChEBI" id="CHEBI:57692"/>
    </ligand>
</feature>
<evidence type="ECO:0000313" key="13">
    <source>
        <dbReference type="Proteomes" id="UP000298588"/>
    </source>
</evidence>
<dbReference type="SUPFAM" id="SSF52425">
    <property type="entry name" value="Cryptochrome/photolyase, N-terminal domain"/>
    <property type="match status" value="1"/>
</dbReference>
<feature type="binding site" evidence="8">
    <location>
        <position position="228"/>
    </location>
    <ligand>
        <name>FAD</name>
        <dbReference type="ChEBI" id="CHEBI:57692"/>
    </ligand>
</feature>
<feature type="site" description="Electron transfer via tryptophanyl radical" evidence="9">
    <location>
        <position position="310"/>
    </location>
</feature>
<evidence type="ECO:0000256" key="8">
    <source>
        <dbReference type="PIRSR" id="PIRSR602081-1"/>
    </source>
</evidence>